<dbReference type="Proteomes" id="UP000011740">
    <property type="component" value="Unassembled WGS sequence"/>
</dbReference>
<dbReference type="Gene3D" id="3.30.300.30">
    <property type="match status" value="1"/>
</dbReference>
<evidence type="ECO:0000313" key="4">
    <source>
        <dbReference type="Proteomes" id="UP000011740"/>
    </source>
</evidence>
<protein>
    <submittedName>
        <fullName evidence="3">Non-ribosomal peptide synthetase</fullName>
    </submittedName>
</protein>
<organism evidence="3 4">
    <name type="scientific">Streptomyces mobaraensis (strain ATCC 29032 / DSM 40847 / JCM 4168 / NBRC 13819 / NCIMB 11159 / IPCR 16-22)</name>
    <dbReference type="NCBI Taxonomy" id="1223523"/>
    <lineage>
        <taxon>Bacteria</taxon>
        <taxon>Bacillati</taxon>
        <taxon>Actinomycetota</taxon>
        <taxon>Actinomycetes</taxon>
        <taxon>Kitasatosporales</taxon>
        <taxon>Streptomycetaceae</taxon>
        <taxon>Streptomyces</taxon>
    </lineage>
</organism>
<evidence type="ECO:0000313" key="3">
    <source>
        <dbReference type="EMBL" id="EME96505.1"/>
    </source>
</evidence>
<dbReference type="Pfam" id="PF13193">
    <property type="entry name" value="AMP-binding_C"/>
    <property type="match status" value="1"/>
</dbReference>
<dbReference type="PANTHER" id="PTHR45527">
    <property type="entry name" value="NONRIBOSOMAL PEPTIDE SYNTHETASE"/>
    <property type="match status" value="1"/>
</dbReference>
<dbReference type="PANTHER" id="PTHR45527:SF1">
    <property type="entry name" value="FATTY ACID SYNTHASE"/>
    <property type="match status" value="1"/>
</dbReference>
<dbReference type="GO" id="GO:0031177">
    <property type="term" value="F:phosphopantetheine binding"/>
    <property type="evidence" value="ECO:0007669"/>
    <property type="project" value="TreeGrafter"/>
</dbReference>
<sequence>PAPGGGRRLVAYWVPAEPARPPSADALTALLADRLPPYAVPAELVRLPALPTTPNGKVDHTRLPAAGRDRRLAELLDRIEALSDAEAASALRDSRPAPGSGDDRA</sequence>
<comment type="caution">
    <text evidence="3">The sequence shown here is derived from an EMBL/GenBank/DDBJ whole genome shotgun (WGS) entry which is preliminary data.</text>
</comment>
<dbReference type="STRING" id="1223523.H340_31188"/>
<feature type="region of interest" description="Disordered" evidence="1">
    <location>
        <begin position="86"/>
        <end position="105"/>
    </location>
</feature>
<evidence type="ECO:0000256" key="1">
    <source>
        <dbReference type="SAM" id="MobiDB-lite"/>
    </source>
</evidence>
<dbReference type="RefSeq" id="WP_004955525.1">
    <property type="nucleotide sequence ID" value="NZ_AORZ01000204.1"/>
</dbReference>
<reference evidence="3 4" key="1">
    <citation type="journal article" date="2013" name="Genome Announc.">
        <title>Whole-Genome Shotgun Assembly and Analysis of the Genome of Streptomyces mobaraensis DSM 40847, a Strain for Industrial Production of Microbial Transglutaminase.</title>
        <authorList>
            <person name="Yang H."/>
            <person name="He T."/>
            <person name="Wu W."/>
            <person name="Zhu W."/>
            <person name="Lu B."/>
            <person name="Sun W."/>
        </authorList>
    </citation>
    <scope>NUCLEOTIDE SEQUENCE [LARGE SCALE GENOMIC DNA]</scope>
    <source>
        <strain evidence="3 4">DSM 40847</strain>
    </source>
</reference>
<dbReference type="EMBL" id="AORZ01000204">
    <property type="protein sequence ID" value="EME96505.1"/>
    <property type="molecule type" value="Genomic_DNA"/>
</dbReference>
<name>M3BXL0_STRM1</name>
<dbReference type="eggNOG" id="COG1020">
    <property type="taxonomic scope" value="Bacteria"/>
</dbReference>
<dbReference type="SUPFAM" id="SSF56801">
    <property type="entry name" value="Acetyl-CoA synthetase-like"/>
    <property type="match status" value="1"/>
</dbReference>
<dbReference type="GO" id="GO:0005737">
    <property type="term" value="C:cytoplasm"/>
    <property type="evidence" value="ECO:0007669"/>
    <property type="project" value="TreeGrafter"/>
</dbReference>
<dbReference type="GO" id="GO:0044550">
    <property type="term" value="P:secondary metabolite biosynthetic process"/>
    <property type="evidence" value="ECO:0007669"/>
    <property type="project" value="TreeGrafter"/>
</dbReference>
<dbReference type="AlphaFoldDB" id="M3BXL0"/>
<feature type="domain" description="AMP-binding enzyme C-terminal" evidence="2">
    <location>
        <begin position="5"/>
        <end position="57"/>
    </location>
</feature>
<evidence type="ECO:0000259" key="2">
    <source>
        <dbReference type="Pfam" id="PF13193"/>
    </source>
</evidence>
<feature type="non-terminal residue" evidence="3">
    <location>
        <position position="1"/>
    </location>
</feature>
<proteinExistence type="predicted"/>
<dbReference type="InterPro" id="IPR025110">
    <property type="entry name" value="AMP-bd_C"/>
</dbReference>
<dbReference type="InterPro" id="IPR045851">
    <property type="entry name" value="AMP-bd_C_sf"/>
</dbReference>
<gene>
    <name evidence="3" type="ORF">H340_31188</name>
</gene>
<accession>M3BXL0</accession>
<dbReference type="GO" id="GO:0043041">
    <property type="term" value="P:amino acid activation for nonribosomal peptide biosynthetic process"/>
    <property type="evidence" value="ECO:0007669"/>
    <property type="project" value="TreeGrafter"/>
</dbReference>